<evidence type="ECO:0000313" key="2">
    <source>
        <dbReference type="Proteomes" id="UP000054776"/>
    </source>
</evidence>
<organism evidence="1 2">
    <name type="scientific">Trichinella spiralis</name>
    <name type="common">Trichina worm</name>
    <dbReference type="NCBI Taxonomy" id="6334"/>
    <lineage>
        <taxon>Eukaryota</taxon>
        <taxon>Metazoa</taxon>
        <taxon>Ecdysozoa</taxon>
        <taxon>Nematoda</taxon>
        <taxon>Enoplea</taxon>
        <taxon>Dorylaimia</taxon>
        <taxon>Trichinellida</taxon>
        <taxon>Trichinellidae</taxon>
        <taxon>Trichinella</taxon>
    </lineage>
</organism>
<name>E5SVS7_TRISP</name>
<dbReference type="KEGG" id="tsp:Tsp_04678"/>
<evidence type="ECO:0000313" key="1">
    <source>
        <dbReference type="EMBL" id="KRY29755.1"/>
    </source>
</evidence>
<dbReference type="RefSeq" id="XP_003369255.1">
    <property type="nucleotide sequence ID" value="XM_003369207.1"/>
</dbReference>
<dbReference type="HOGENOM" id="CLU_1808751_0_0_1"/>
<evidence type="ECO:0008006" key="3">
    <source>
        <dbReference type="Google" id="ProtNLM"/>
    </source>
</evidence>
<dbReference type="AlphaFoldDB" id="E5SVS7"/>
<keyword evidence="2" id="KW-1185">Reference proteome</keyword>
<dbReference type="OrthoDB" id="10392109at2759"/>
<dbReference type="InParanoid" id="E5SVS7"/>
<dbReference type="Proteomes" id="UP000054776">
    <property type="component" value="Unassembled WGS sequence"/>
</dbReference>
<dbReference type="EMBL" id="JYDH01000161">
    <property type="protein sequence ID" value="KRY29755.1"/>
    <property type="molecule type" value="Genomic_DNA"/>
</dbReference>
<reference evidence="1 2" key="1">
    <citation type="submission" date="2015-01" db="EMBL/GenBank/DDBJ databases">
        <title>Evolution of Trichinella species and genotypes.</title>
        <authorList>
            <person name="Korhonen P.K."/>
            <person name="Edoardo P."/>
            <person name="Giuseppe L.R."/>
            <person name="Gasser R.B."/>
        </authorList>
    </citation>
    <scope>NUCLEOTIDE SEQUENCE [LARGE SCALE GENOMIC DNA]</scope>
    <source>
        <strain evidence="1">ISS3</strain>
    </source>
</reference>
<dbReference type="OMA" id="KFGWVIC"/>
<accession>E5SVS7</accession>
<gene>
    <name evidence="1" type="ORF">T01_10690</name>
</gene>
<protein>
    <recommendedName>
        <fullName evidence="3">Peptidase aspartic putative domain-containing protein</fullName>
    </recommendedName>
</protein>
<proteinExistence type="predicted"/>
<comment type="caution">
    <text evidence="1">The sequence shown here is derived from an EMBL/GenBank/DDBJ whole genome shotgun (WGS) entry which is preliminary data.</text>
</comment>
<sequence length="143" mass="16128">MLERLFVKRKIVESLGLSGSKEHVTTVCALNLSRNHRQLMGVELSLKKIMIDEEPYVMNALCVSHICEKAPANPSLEEYEHLKGLRLVDQSGDCDVALNKTIRVDELKPTAMKTKFGWVICGKNSFQNQAHILQCQVNEDCKS</sequence>